<sequence>MSSNHTTMEQHNTPLPSTQTHSSQTHTHTHSSQTHNSSQTQTPPHTHSSSHILLLTHSSSSHTPPHTILSGRQLDLLVTMGKINGCLKCVFFLLNAVFGIFGVLMIIGLGKAPPQVMDHGSWAWLLAFSVGILLVSILGLTAAKTEKTALLIGFAGLMGAIMIIMMILGIVMASYRNQSKNITPDSVRRMMADDTLQEGLKSVQGQLQCCGIMSYEDWGNRIPLSCECLEDNVCTDRPGYLEGPAKIYSRPCFPIVSEPLVHALTVAMGVFFGFAVTPLLCLGASLLMIGQVRRHDGGRGRQAIAMTTHGI</sequence>
<dbReference type="Proteomes" id="UP000694546">
    <property type="component" value="Chromosome 4"/>
</dbReference>
<keyword evidence="3 6" id="KW-1133">Transmembrane helix</keyword>
<dbReference type="PANTHER" id="PTHR19282">
    <property type="entry name" value="TETRASPANIN"/>
    <property type="match status" value="1"/>
</dbReference>
<evidence type="ECO:0000256" key="2">
    <source>
        <dbReference type="ARBA" id="ARBA00022692"/>
    </source>
</evidence>
<dbReference type="InterPro" id="IPR008952">
    <property type="entry name" value="Tetraspanin_EC2_sf"/>
</dbReference>
<feature type="compositionally biased region" description="Polar residues" evidence="5">
    <location>
        <begin position="1"/>
        <end position="16"/>
    </location>
</feature>
<evidence type="ECO:0000256" key="4">
    <source>
        <dbReference type="ARBA" id="ARBA00023136"/>
    </source>
</evidence>
<name>A0A8C5CH00_GADMO</name>
<reference evidence="7" key="1">
    <citation type="submission" date="2025-08" db="UniProtKB">
        <authorList>
            <consortium name="Ensembl"/>
        </authorList>
    </citation>
    <scope>IDENTIFICATION</scope>
</reference>
<accession>A0A8C5CH00</accession>
<dbReference type="Ensembl" id="ENSGMOT00000071160.1">
    <property type="protein sequence ID" value="ENSGMOP00000061420.1"/>
    <property type="gene ID" value="ENSGMOG00000024848.1"/>
</dbReference>
<comment type="subcellular location">
    <subcellularLocation>
        <location evidence="1">Membrane</location>
        <topology evidence="1">Multi-pass membrane protein</topology>
    </subcellularLocation>
</comment>
<proteinExistence type="predicted"/>
<keyword evidence="2 6" id="KW-0812">Transmembrane</keyword>
<protein>
    <submittedName>
        <fullName evidence="7">23 kDa integral membrane protein-like</fullName>
    </submittedName>
</protein>
<dbReference type="GO" id="GO:0005886">
    <property type="term" value="C:plasma membrane"/>
    <property type="evidence" value="ECO:0007669"/>
    <property type="project" value="TreeGrafter"/>
</dbReference>
<dbReference type="InterPro" id="IPR018499">
    <property type="entry name" value="Tetraspanin/Peripherin"/>
</dbReference>
<dbReference type="Gene3D" id="1.10.1450.10">
    <property type="entry name" value="Tetraspanin"/>
    <property type="match status" value="1"/>
</dbReference>
<organism evidence="7 8">
    <name type="scientific">Gadus morhua</name>
    <name type="common">Atlantic cod</name>
    <dbReference type="NCBI Taxonomy" id="8049"/>
    <lineage>
        <taxon>Eukaryota</taxon>
        <taxon>Metazoa</taxon>
        <taxon>Chordata</taxon>
        <taxon>Craniata</taxon>
        <taxon>Vertebrata</taxon>
        <taxon>Euteleostomi</taxon>
        <taxon>Actinopterygii</taxon>
        <taxon>Neopterygii</taxon>
        <taxon>Teleostei</taxon>
        <taxon>Neoteleostei</taxon>
        <taxon>Acanthomorphata</taxon>
        <taxon>Zeiogadaria</taxon>
        <taxon>Gadariae</taxon>
        <taxon>Gadiformes</taxon>
        <taxon>Gadoidei</taxon>
        <taxon>Gadidae</taxon>
        <taxon>Gadus</taxon>
    </lineage>
</organism>
<feature type="region of interest" description="Disordered" evidence="5">
    <location>
        <begin position="1"/>
        <end position="51"/>
    </location>
</feature>
<keyword evidence="4 6" id="KW-0472">Membrane</keyword>
<gene>
    <name evidence="7" type="primary">LOC115542903</name>
</gene>
<evidence type="ECO:0000256" key="5">
    <source>
        <dbReference type="SAM" id="MobiDB-lite"/>
    </source>
</evidence>
<evidence type="ECO:0000256" key="6">
    <source>
        <dbReference type="SAM" id="Phobius"/>
    </source>
</evidence>
<evidence type="ECO:0000256" key="3">
    <source>
        <dbReference type="ARBA" id="ARBA00022989"/>
    </source>
</evidence>
<dbReference type="AlphaFoldDB" id="A0A8C5CH00"/>
<feature type="transmembrane region" description="Helical" evidence="6">
    <location>
        <begin position="263"/>
        <end position="289"/>
    </location>
</feature>
<keyword evidence="8" id="KW-1185">Reference proteome</keyword>
<dbReference type="GeneTree" id="ENSGT00940000166983"/>
<dbReference type="PANTHER" id="PTHR19282:SF456">
    <property type="entry name" value="CD63 MOLECULE"/>
    <property type="match status" value="1"/>
</dbReference>
<evidence type="ECO:0000256" key="1">
    <source>
        <dbReference type="ARBA" id="ARBA00004141"/>
    </source>
</evidence>
<feature type="transmembrane region" description="Helical" evidence="6">
    <location>
        <begin position="150"/>
        <end position="175"/>
    </location>
</feature>
<evidence type="ECO:0000313" key="8">
    <source>
        <dbReference type="Proteomes" id="UP000694546"/>
    </source>
</evidence>
<feature type="transmembrane region" description="Helical" evidence="6">
    <location>
        <begin position="122"/>
        <end position="143"/>
    </location>
</feature>
<evidence type="ECO:0000313" key="7">
    <source>
        <dbReference type="Ensembl" id="ENSGMOP00000061420.1"/>
    </source>
</evidence>
<feature type="transmembrane region" description="Helical" evidence="6">
    <location>
        <begin position="90"/>
        <end position="110"/>
    </location>
</feature>
<feature type="compositionally biased region" description="Low complexity" evidence="5">
    <location>
        <begin position="17"/>
        <end position="51"/>
    </location>
</feature>
<dbReference type="GO" id="GO:1900746">
    <property type="term" value="P:regulation of vascular endothelial growth factor signaling pathway"/>
    <property type="evidence" value="ECO:0007669"/>
    <property type="project" value="TreeGrafter"/>
</dbReference>
<reference evidence="7" key="2">
    <citation type="submission" date="2025-09" db="UniProtKB">
        <authorList>
            <consortium name="Ensembl"/>
        </authorList>
    </citation>
    <scope>IDENTIFICATION</scope>
</reference>
<dbReference type="SUPFAM" id="SSF48652">
    <property type="entry name" value="Tetraspanin"/>
    <property type="match status" value="1"/>
</dbReference>
<dbReference type="Pfam" id="PF00335">
    <property type="entry name" value="Tetraspanin"/>
    <property type="match status" value="1"/>
</dbReference>